<dbReference type="EMBL" id="FZNT01000001">
    <property type="protein sequence ID" value="SNR33566.1"/>
    <property type="molecule type" value="Genomic_DNA"/>
</dbReference>
<dbReference type="OrthoDB" id="8689594at2"/>
<evidence type="ECO:0000313" key="2">
    <source>
        <dbReference type="EMBL" id="SNR33566.1"/>
    </source>
</evidence>
<proteinExistence type="predicted"/>
<dbReference type="InterPro" id="IPR006311">
    <property type="entry name" value="TAT_signal"/>
</dbReference>
<evidence type="ECO:0000259" key="1">
    <source>
        <dbReference type="Pfam" id="PF09084"/>
    </source>
</evidence>
<dbReference type="Proteomes" id="UP000198384">
    <property type="component" value="Unassembled WGS sequence"/>
</dbReference>
<dbReference type="InterPro" id="IPR015168">
    <property type="entry name" value="SsuA/THI5"/>
</dbReference>
<dbReference type="RefSeq" id="WP_089380058.1">
    <property type="nucleotide sequence ID" value="NZ_FZNT01000001.1"/>
</dbReference>
<keyword evidence="3" id="KW-1185">Reference proteome</keyword>
<dbReference type="PROSITE" id="PS51318">
    <property type="entry name" value="TAT"/>
    <property type="match status" value="1"/>
</dbReference>
<dbReference type="AlphaFoldDB" id="A0A238VH48"/>
<sequence length="376" mass="42251">MKTKHSGRRDFLKKTALSAGAISVFSLSSFTEYKAEENNEIIGLPLKIAGYDVDRLKALATGKVEIEGCSFTFKKDAIGDINTNVFSGPQDYDVCEIGLHPFMLAYANEGFRDYQLLPIFPLRVFRHKSVFVRTDSGITSPKQLIGKKVGTPGYSSTSLTWMRGIFQDEYGLKPEDVEWIMSNEDSSKDTAGNISKQEQVAPDGITVKLGPAGQDESDLLLSGEIDALFHAAEPKAYAQGNPNVRRLFPNSRKTEQDYFQKTGVFPMMHAVAIRKSLIEKNPWLVEAVFNAYSTSKIMDFSFMTKLGWAYSSLPWFAQEFEETKKVMGANYWPYGIESNKKALENLFRYSYEQGLSKNLLTINDLFVSSSLNLKEK</sequence>
<dbReference type="SUPFAM" id="SSF53850">
    <property type="entry name" value="Periplasmic binding protein-like II"/>
    <property type="match status" value="1"/>
</dbReference>
<name>A0A238VH48_9FLAO</name>
<feature type="domain" description="SsuA/THI5-like" evidence="1">
    <location>
        <begin position="129"/>
        <end position="185"/>
    </location>
</feature>
<gene>
    <name evidence="2" type="ORF">SAMN06265371_101410</name>
</gene>
<dbReference type="Gene3D" id="3.40.190.10">
    <property type="entry name" value="Periplasmic binding protein-like II"/>
    <property type="match status" value="1"/>
</dbReference>
<organism evidence="2 3">
    <name type="scientific">Lutibacter agarilyticus</name>
    <dbReference type="NCBI Taxonomy" id="1109740"/>
    <lineage>
        <taxon>Bacteria</taxon>
        <taxon>Pseudomonadati</taxon>
        <taxon>Bacteroidota</taxon>
        <taxon>Flavobacteriia</taxon>
        <taxon>Flavobacteriales</taxon>
        <taxon>Flavobacteriaceae</taxon>
        <taxon>Lutibacter</taxon>
    </lineage>
</organism>
<protein>
    <submittedName>
        <fullName evidence="2">4,5-dihydroxyphthalate decarboxylase</fullName>
    </submittedName>
</protein>
<evidence type="ECO:0000313" key="3">
    <source>
        <dbReference type="Proteomes" id="UP000198384"/>
    </source>
</evidence>
<accession>A0A238VH48</accession>
<dbReference type="Pfam" id="PF09084">
    <property type="entry name" value="NMT1"/>
    <property type="match status" value="1"/>
</dbReference>
<reference evidence="2 3" key="1">
    <citation type="submission" date="2017-06" db="EMBL/GenBank/DDBJ databases">
        <authorList>
            <person name="Kim H.J."/>
            <person name="Triplett B.A."/>
        </authorList>
    </citation>
    <scope>NUCLEOTIDE SEQUENCE [LARGE SCALE GENOMIC DNA]</scope>
    <source>
        <strain evidence="2 3">DSM 29150</strain>
    </source>
</reference>